<dbReference type="GO" id="GO:0016787">
    <property type="term" value="F:hydrolase activity"/>
    <property type="evidence" value="ECO:0007669"/>
    <property type="project" value="UniProtKB-KW"/>
</dbReference>
<dbReference type="SUPFAM" id="SSF109604">
    <property type="entry name" value="HD-domain/PDEase-like"/>
    <property type="match status" value="2"/>
</dbReference>
<dbReference type="STRING" id="52560.SAMN04488082_107138"/>
<accession>A0A1I3UFE7</accession>
<keyword evidence="4" id="KW-1185">Reference proteome</keyword>
<name>A0A1I3UFE7_9BACT</name>
<evidence type="ECO:0000313" key="4">
    <source>
        <dbReference type="Proteomes" id="UP000198635"/>
    </source>
</evidence>
<evidence type="ECO:0000259" key="2">
    <source>
        <dbReference type="Pfam" id="PF13023"/>
    </source>
</evidence>
<evidence type="ECO:0000313" key="3">
    <source>
        <dbReference type="EMBL" id="SFJ81379.1"/>
    </source>
</evidence>
<keyword evidence="3" id="KW-0378">Hydrolase</keyword>
<organism evidence="3 4">
    <name type="scientific">Desulfomicrobium apsheronum</name>
    <dbReference type="NCBI Taxonomy" id="52560"/>
    <lineage>
        <taxon>Bacteria</taxon>
        <taxon>Pseudomonadati</taxon>
        <taxon>Thermodesulfobacteriota</taxon>
        <taxon>Desulfovibrionia</taxon>
        <taxon>Desulfovibrionales</taxon>
        <taxon>Desulfomicrobiaceae</taxon>
        <taxon>Desulfomicrobium</taxon>
    </lineage>
</organism>
<dbReference type="RefSeq" id="WP_092374451.1">
    <property type="nucleotide sequence ID" value="NZ_FORX01000007.1"/>
</dbReference>
<dbReference type="Gene3D" id="1.10.3210.10">
    <property type="entry name" value="Hypothetical protein af1432"/>
    <property type="match status" value="2"/>
</dbReference>
<evidence type="ECO:0000256" key="1">
    <source>
        <dbReference type="SAM" id="Phobius"/>
    </source>
</evidence>
<proteinExistence type="predicted"/>
<keyword evidence="1" id="KW-1133">Transmembrane helix</keyword>
<keyword evidence="1" id="KW-0472">Membrane</keyword>
<protein>
    <submittedName>
        <fullName evidence="3">Putative hydrolases of HD superfamily</fullName>
    </submittedName>
</protein>
<feature type="domain" description="HD" evidence="2">
    <location>
        <begin position="206"/>
        <end position="389"/>
    </location>
</feature>
<dbReference type="Pfam" id="PF13023">
    <property type="entry name" value="HD_3"/>
    <property type="match status" value="1"/>
</dbReference>
<dbReference type="EMBL" id="FORX01000007">
    <property type="protein sequence ID" value="SFJ81379.1"/>
    <property type="molecule type" value="Genomic_DNA"/>
</dbReference>
<sequence length="416" mass="47984">MPSIRKGLLQLVFSGSFMKRWNDKMRPMELVEVDKQAHKMIVAWLLFELNSQNLSPGDRAVLGEDIVRGGIYDYLYRLVITDIKPPIFYQIKSNPAHYQKLTAWVLNELQPRVQPLGKDFWDGMKDHFERQVSGDQSLASRILDAAHLFASRWEFHLIRDMNKWDEEMDDIEDNFRRGLEAHLDLIGVRQLIEGPSTRLGKFAFMCGQLRFQKRWSQTPRIPETSVLGHMFIVACLAYFFSIAVGACPVRRKNNFYAGLFHDIPELLTRDIISPVKSSVQGIGDLIREYEGQELERRLFSILDRSVYGGLVDRLEYFLGIEVGSEFESTIMQDGRAKVVSWEQLQGPYNRDEFCPKDGRMLKVCDHLAAFLEAYTALANGITNAHLQQASWRIRTLYQNQSLTEELHIGALLADFD</sequence>
<reference evidence="4" key="1">
    <citation type="submission" date="2016-10" db="EMBL/GenBank/DDBJ databases">
        <authorList>
            <person name="Varghese N."/>
            <person name="Submissions S."/>
        </authorList>
    </citation>
    <scope>NUCLEOTIDE SEQUENCE [LARGE SCALE GENOMIC DNA]</scope>
    <source>
        <strain evidence="4">DSM 5918</strain>
    </source>
</reference>
<feature type="transmembrane region" description="Helical" evidence="1">
    <location>
        <begin position="226"/>
        <end position="247"/>
    </location>
</feature>
<dbReference type="Proteomes" id="UP000198635">
    <property type="component" value="Unassembled WGS sequence"/>
</dbReference>
<gene>
    <name evidence="3" type="ORF">SAMN04488082_107138</name>
</gene>
<dbReference type="OrthoDB" id="48898at2"/>
<dbReference type="InterPro" id="IPR006674">
    <property type="entry name" value="HD_domain"/>
</dbReference>
<dbReference type="AlphaFoldDB" id="A0A1I3UFE7"/>
<keyword evidence="1" id="KW-0812">Transmembrane</keyword>